<dbReference type="InterPro" id="IPR002052">
    <property type="entry name" value="DNA_methylase_N6_adenine_CS"/>
</dbReference>
<dbReference type="InterPro" id="IPR007757">
    <property type="entry name" value="MT-A70-like"/>
</dbReference>
<organism evidence="2 3">
    <name type="scientific">Conger conger</name>
    <name type="common">Conger eel</name>
    <name type="synonym">Muraena conger</name>
    <dbReference type="NCBI Taxonomy" id="82655"/>
    <lineage>
        <taxon>Eukaryota</taxon>
        <taxon>Metazoa</taxon>
        <taxon>Chordata</taxon>
        <taxon>Craniata</taxon>
        <taxon>Vertebrata</taxon>
        <taxon>Euteleostomi</taxon>
        <taxon>Actinopterygii</taxon>
        <taxon>Neopterygii</taxon>
        <taxon>Teleostei</taxon>
        <taxon>Anguilliformes</taxon>
        <taxon>Congridae</taxon>
        <taxon>Conger</taxon>
    </lineage>
</organism>
<comment type="caution">
    <text evidence="2">The sequence shown here is derived from an EMBL/GenBank/DDBJ whole genome shotgun (WGS) entry which is preliminary data.</text>
</comment>
<gene>
    <name evidence="2" type="ORF">COCON_G00068680</name>
</gene>
<keyword evidence="3" id="KW-1185">Reference proteome</keyword>
<dbReference type="PROSITE" id="PS00092">
    <property type="entry name" value="N6_MTASE"/>
    <property type="match status" value="1"/>
</dbReference>
<evidence type="ECO:0000256" key="1">
    <source>
        <dbReference type="PROSITE-ProRule" id="PRU00489"/>
    </source>
</evidence>
<evidence type="ECO:0008006" key="4">
    <source>
        <dbReference type="Google" id="ProtNLM"/>
    </source>
</evidence>
<comment type="similarity">
    <text evidence="1">Belongs to the MT-A70-like family.</text>
</comment>
<protein>
    <recommendedName>
        <fullName evidence="4">Methyltransferase like 4</fullName>
    </recommendedName>
</protein>
<reference evidence="2" key="1">
    <citation type="journal article" date="2023" name="Science">
        <title>Genome structures resolve the early diversification of teleost fishes.</title>
        <authorList>
            <person name="Parey E."/>
            <person name="Louis A."/>
            <person name="Montfort J."/>
            <person name="Bouchez O."/>
            <person name="Roques C."/>
            <person name="Iampietro C."/>
            <person name="Lluch J."/>
            <person name="Castinel A."/>
            <person name="Donnadieu C."/>
            <person name="Desvignes T."/>
            <person name="Floi Bucao C."/>
            <person name="Jouanno E."/>
            <person name="Wen M."/>
            <person name="Mejri S."/>
            <person name="Dirks R."/>
            <person name="Jansen H."/>
            <person name="Henkel C."/>
            <person name="Chen W.J."/>
            <person name="Zahm M."/>
            <person name="Cabau C."/>
            <person name="Klopp C."/>
            <person name="Thompson A.W."/>
            <person name="Robinson-Rechavi M."/>
            <person name="Braasch I."/>
            <person name="Lecointre G."/>
            <person name="Bobe J."/>
            <person name="Postlethwait J.H."/>
            <person name="Berthelot C."/>
            <person name="Roest Crollius H."/>
            <person name="Guiguen Y."/>
        </authorList>
    </citation>
    <scope>NUCLEOTIDE SEQUENCE</scope>
    <source>
        <strain evidence="2">Concon-B</strain>
    </source>
</reference>
<dbReference type="GO" id="GO:0009007">
    <property type="term" value="F:site-specific DNA-methyltransferase (adenine-specific) activity"/>
    <property type="evidence" value="ECO:0007669"/>
    <property type="project" value="TreeGrafter"/>
</dbReference>
<dbReference type="EMBL" id="JAFJMO010000004">
    <property type="protein sequence ID" value="KAJ8279802.1"/>
    <property type="molecule type" value="Genomic_DNA"/>
</dbReference>
<dbReference type="Proteomes" id="UP001152803">
    <property type="component" value="Unassembled WGS sequence"/>
</dbReference>
<dbReference type="GO" id="GO:0003676">
    <property type="term" value="F:nucleic acid binding"/>
    <property type="evidence" value="ECO:0007669"/>
    <property type="project" value="InterPro"/>
</dbReference>
<evidence type="ECO:0000313" key="3">
    <source>
        <dbReference type="Proteomes" id="UP001152803"/>
    </source>
</evidence>
<accession>A0A9Q1DSU3</accession>
<sequence>MSILFRNTKGWLLDQCSYINESYQHCLGLEQRQYLKCCFKKHYFDIAKPHISLKPDATAGGATARSPRVVENNTKEVVSELHLEDEQMRNTTNKKKRKRKHKELNQGEIDSLVHHEKVRRIILEGTALIVAEGRSCGFFCQTENVGKLHIPIEDGRLADLCDMAKQLPLVDNSQQKLVQVIGDDDECPMEQLDLFTRITENPLNHAREVLLMGERYVLPPHCNFLLSDISRMQPLENYGKRFEAIVLDPPWENKSVKRSNRYSFLPSSQLKLLPVPLLTAPGCLVATWVTNRQKHLRFVREELYPHWGVEVLAEWLWVKVTRSGEFVFPLDSPHKKPYEMLVLGRVCGKTEQKVSSSEAPEPVLPDHRLIVSVPSVLHSHKPSIAEVLKEYLGPDPACLELFARNLQPGWTSWGNEVIKFQRLSYFDVEPRILLGPGAPGDVSMTCPFPPTPVPPGHATLIFSAAF</sequence>
<dbReference type="PROSITE" id="PS51143">
    <property type="entry name" value="MT_A70"/>
    <property type="match status" value="1"/>
</dbReference>
<dbReference type="GO" id="GO:0008173">
    <property type="term" value="F:RNA methyltransferase activity"/>
    <property type="evidence" value="ECO:0007669"/>
    <property type="project" value="TreeGrafter"/>
</dbReference>
<dbReference type="GO" id="GO:0005634">
    <property type="term" value="C:nucleus"/>
    <property type="evidence" value="ECO:0007669"/>
    <property type="project" value="TreeGrafter"/>
</dbReference>
<dbReference type="AlphaFoldDB" id="A0A9Q1DSU3"/>
<dbReference type="PANTHER" id="PTHR12829">
    <property type="entry name" value="N6-ADENOSINE-METHYLTRANSFERASE"/>
    <property type="match status" value="1"/>
</dbReference>
<dbReference type="GO" id="GO:0005829">
    <property type="term" value="C:cytosol"/>
    <property type="evidence" value="ECO:0007669"/>
    <property type="project" value="TreeGrafter"/>
</dbReference>
<dbReference type="Pfam" id="PF05063">
    <property type="entry name" value="MT-A70"/>
    <property type="match status" value="1"/>
</dbReference>
<dbReference type="GO" id="GO:0032259">
    <property type="term" value="P:methylation"/>
    <property type="evidence" value="ECO:0007669"/>
    <property type="project" value="InterPro"/>
</dbReference>
<proteinExistence type="inferred from homology"/>
<dbReference type="PANTHER" id="PTHR12829:SF4">
    <property type="entry name" value="N(6)-ADENINE-SPECIFIC METHYLTRANSFERASE METTL4"/>
    <property type="match status" value="1"/>
</dbReference>
<name>A0A9Q1DSU3_CONCO</name>
<dbReference type="OrthoDB" id="61116at2759"/>
<evidence type="ECO:0000313" key="2">
    <source>
        <dbReference type="EMBL" id="KAJ8279802.1"/>
    </source>
</evidence>